<evidence type="ECO:0000259" key="12">
    <source>
        <dbReference type="Pfam" id="PF02223"/>
    </source>
</evidence>
<dbReference type="PANTHER" id="PTHR10344">
    <property type="entry name" value="THYMIDYLATE KINASE"/>
    <property type="match status" value="1"/>
</dbReference>
<evidence type="ECO:0000256" key="3">
    <source>
        <dbReference type="ARBA" id="ARBA00017144"/>
    </source>
</evidence>
<feature type="domain" description="Thymidylate kinase-like" evidence="12">
    <location>
        <begin position="11"/>
        <end position="149"/>
    </location>
</feature>
<evidence type="ECO:0000256" key="2">
    <source>
        <dbReference type="ARBA" id="ARBA00012980"/>
    </source>
</evidence>
<dbReference type="Gene3D" id="3.40.50.300">
    <property type="entry name" value="P-loop containing nucleotide triphosphate hydrolases"/>
    <property type="match status" value="1"/>
</dbReference>
<dbReference type="CDD" id="cd01672">
    <property type="entry name" value="TMPK"/>
    <property type="match status" value="1"/>
</dbReference>
<dbReference type="PANTHER" id="PTHR10344:SF4">
    <property type="entry name" value="UMP-CMP KINASE 2, MITOCHONDRIAL"/>
    <property type="match status" value="1"/>
</dbReference>
<name>A0ABN1UYV7_9ACTN</name>
<reference evidence="13 14" key="1">
    <citation type="journal article" date="2019" name="Int. J. Syst. Evol. Microbiol.">
        <title>The Global Catalogue of Microorganisms (GCM) 10K type strain sequencing project: providing services to taxonomists for standard genome sequencing and annotation.</title>
        <authorList>
            <consortium name="The Broad Institute Genomics Platform"/>
            <consortium name="The Broad Institute Genome Sequencing Center for Infectious Disease"/>
            <person name="Wu L."/>
            <person name="Ma J."/>
        </authorList>
    </citation>
    <scope>NUCLEOTIDE SEQUENCE [LARGE SCALE GENOMIC DNA]</scope>
    <source>
        <strain evidence="13 14">JCM 12696</strain>
    </source>
</reference>
<dbReference type="Pfam" id="PF02223">
    <property type="entry name" value="Thymidylate_kin"/>
    <property type="match status" value="1"/>
</dbReference>
<comment type="catalytic activity">
    <reaction evidence="9 10">
        <text>dTMP + ATP = dTDP + ADP</text>
        <dbReference type="Rhea" id="RHEA:13517"/>
        <dbReference type="ChEBI" id="CHEBI:30616"/>
        <dbReference type="ChEBI" id="CHEBI:58369"/>
        <dbReference type="ChEBI" id="CHEBI:63528"/>
        <dbReference type="ChEBI" id="CHEBI:456216"/>
        <dbReference type="EC" id="2.7.4.9"/>
    </reaction>
</comment>
<keyword evidence="7 10" id="KW-0418">Kinase</keyword>
<evidence type="ECO:0000256" key="4">
    <source>
        <dbReference type="ARBA" id="ARBA00022679"/>
    </source>
</evidence>
<evidence type="ECO:0000313" key="14">
    <source>
        <dbReference type="Proteomes" id="UP001501371"/>
    </source>
</evidence>
<comment type="caution">
    <text evidence="13">The sequence shown here is derived from an EMBL/GenBank/DDBJ whole genome shotgun (WGS) entry which is preliminary data.</text>
</comment>
<dbReference type="NCBIfam" id="TIGR00041">
    <property type="entry name" value="DTMP_kinase"/>
    <property type="match status" value="1"/>
</dbReference>
<evidence type="ECO:0000256" key="1">
    <source>
        <dbReference type="ARBA" id="ARBA00009776"/>
    </source>
</evidence>
<evidence type="ECO:0000256" key="10">
    <source>
        <dbReference type="HAMAP-Rule" id="MF_00165"/>
    </source>
</evidence>
<keyword evidence="5 10" id="KW-0545">Nucleotide biosynthesis</keyword>
<dbReference type="EC" id="2.7.4.9" evidence="2 10"/>
<keyword evidence="6 10" id="KW-0547">Nucleotide-binding</keyword>
<dbReference type="RefSeq" id="WP_344279615.1">
    <property type="nucleotide sequence ID" value="NZ_BAAAKV010000042.1"/>
</dbReference>
<keyword evidence="4 10" id="KW-0808">Transferase</keyword>
<evidence type="ECO:0000313" key="13">
    <source>
        <dbReference type="EMBL" id="GAA1182703.1"/>
    </source>
</evidence>
<evidence type="ECO:0000256" key="8">
    <source>
        <dbReference type="ARBA" id="ARBA00022840"/>
    </source>
</evidence>
<comment type="similarity">
    <text evidence="1 10">Belongs to the thymidylate kinase family.</text>
</comment>
<evidence type="ECO:0000256" key="11">
    <source>
        <dbReference type="SAM" id="MobiDB-lite"/>
    </source>
</evidence>
<dbReference type="InterPro" id="IPR018094">
    <property type="entry name" value="Thymidylate_kinase"/>
</dbReference>
<keyword evidence="8 10" id="KW-0067">ATP-binding</keyword>
<comment type="caution">
    <text evidence="10">Lacks conserved residue(s) required for the propagation of feature annotation.</text>
</comment>
<gene>
    <name evidence="10" type="primary">tmk</name>
    <name evidence="13" type="ORF">GCM10009654_45000</name>
</gene>
<feature type="region of interest" description="Disordered" evidence="11">
    <location>
        <begin position="198"/>
        <end position="218"/>
    </location>
</feature>
<protein>
    <recommendedName>
        <fullName evidence="3 10">Thymidylate kinase</fullName>
        <ecNumber evidence="2 10">2.7.4.9</ecNumber>
    </recommendedName>
    <alternativeName>
        <fullName evidence="10">dTMP kinase</fullName>
    </alternativeName>
</protein>
<comment type="function">
    <text evidence="10">Phosphorylation of dTMP to form dTDP in both de novo and salvage pathways of dTTP synthesis.</text>
</comment>
<dbReference type="SUPFAM" id="SSF52540">
    <property type="entry name" value="P-loop containing nucleoside triphosphate hydrolases"/>
    <property type="match status" value="1"/>
</dbReference>
<dbReference type="HAMAP" id="MF_00165">
    <property type="entry name" value="Thymidylate_kinase"/>
    <property type="match status" value="1"/>
</dbReference>
<dbReference type="InterPro" id="IPR027417">
    <property type="entry name" value="P-loop_NTPase"/>
</dbReference>
<evidence type="ECO:0000256" key="5">
    <source>
        <dbReference type="ARBA" id="ARBA00022727"/>
    </source>
</evidence>
<proteinExistence type="inferred from homology"/>
<keyword evidence="14" id="KW-1185">Reference proteome</keyword>
<evidence type="ECO:0000256" key="9">
    <source>
        <dbReference type="ARBA" id="ARBA00048743"/>
    </source>
</evidence>
<dbReference type="InterPro" id="IPR039430">
    <property type="entry name" value="Thymidylate_kin-like_dom"/>
</dbReference>
<accession>A0ABN1UYV7</accession>
<evidence type="ECO:0000256" key="6">
    <source>
        <dbReference type="ARBA" id="ARBA00022741"/>
    </source>
</evidence>
<evidence type="ECO:0000256" key="7">
    <source>
        <dbReference type="ARBA" id="ARBA00022777"/>
    </source>
</evidence>
<organism evidence="13 14">
    <name type="scientific">Streptomyces hebeiensis</name>
    <dbReference type="NCBI Taxonomy" id="229486"/>
    <lineage>
        <taxon>Bacteria</taxon>
        <taxon>Bacillati</taxon>
        <taxon>Actinomycetota</taxon>
        <taxon>Actinomycetes</taxon>
        <taxon>Kitasatosporales</taxon>
        <taxon>Streptomycetaceae</taxon>
        <taxon>Streptomyces</taxon>
    </lineage>
</organism>
<dbReference type="Proteomes" id="UP001501371">
    <property type="component" value="Unassembled WGS sequence"/>
</dbReference>
<sequence length="218" mass="23031">MNEYRGTFVTIDGPSSVGKSTTVAELGRLLADRGDSVHTTAEPSTSELGKFTRAKANHIHGRALACLVAANRYEHIDVELVPMLTAGDTVLCDRYLASSLVLQQLDGVPEPFVLALNRHILLPDLAVILTADPATIAARLAERGKRHRFHDDPSGPASEVGLYGDAAQTLMTLGVEVLVLDSTMSTPADVAKRIADAVPTSGGSVKSPTAPDDHTVNS</sequence>
<dbReference type="EMBL" id="BAAAKV010000042">
    <property type="protein sequence ID" value="GAA1182703.1"/>
    <property type="molecule type" value="Genomic_DNA"/>
</dbReference>